<dbReference type="PANTHER" id="PTHR11257:SF12">
    <property type="entry name" value="EJACULATORY BULB-SPECIFIC PROTEIN 3-RELATED"/>
    <property type="match status" value="1"/>
</dbReference>
<dbReference type="AlphaFoldDB" id="A0A6B2EE54"/>
<keyword evidence="1" id="KW-0732">Signal</keyword>
<evidence type="ECO:0000313" key="2">
    <source>
        <dbReference type="EMBL" id="NBJ61644.1"/>
    </source>
</evidence>
<proteinExistence type="predicted"/>
<dbReference type="InterPro" id="IPR005055">
    <property type="entry name" value="A10/PebIII"/>
</dbReference>
<sequence length="127" mass="14742">MKTLVLCCALIVVALAAPQNKYTTKYDNIDIEEILKSDRLFNNYFKCLMDQGRCTPDGSELKRILPEALEGNCDKCSDAQRRGSERVLRYVIENKPEQWKKLQAKYDPKNVYVNRYRETARSMGVEI</sequence>
<protein>
    <submittedName>
        <fullName evidence="2">Protein serine/threonine kinase</fullName>
    </submittedName>
</protein>
<accession>A0A6B2EE54</accession>
<dbReference type="EMBL" id="GIFK01003941">
    <property type="protein sequence ID" value="NBJ61644.1"/>
    <property type="molecule type" value="Transcribed_RNA"/>
</dbReference>
<organism evidence="2">
    <name type="scientific">Phlebotomus kandelakii</name>
    <dbReference type="NCBI Taxonomy" id="1109342"/>
    <lineage>
        <taxon>Eukaryota</taxon>
        <taxon>Metazoa</taxon>
        <taxon>Ecdysozoa</taxon>
        <taxon>Arthropoda</taxon>
        <taxon>Hexapoda</taxon>
        <taxon>Insecta</taxon>
        <taxon>Pterygota</taxon>
        <taxon>Neoptera</taxon>
        <taxon>Endopterygota</taxon>
        <taxon>Diptera</taxon>
        <taxon>Nematocera</taxon>
        <taxon>Psychodoidea</taxon>
        <taxon>Psychodidae</taxon>
        <taxon>Phlebotomus</taxon>
        <taxon>Larroussius</taxon>
    </lineage>
</organism>
<keyword evidence="2" id="KW-0418">Kinase</keyword>
<dbReference type="Pfam" id="PF03392">
    <property type="entry name" value="OS-D"/>
    <property type="match status" value="1"/>
</dbReference>
<name>A0A6B2EE54_9DIPT</name>
<dbReference type="Gene3D" id="1.10.2080.10">
    <property type="entry name" value="Insect odorant-binding protein A10/Ejaculatory bulb-specific protein 3"/>
    <property type="match status" value="1"/>
</dbReference>
<evidence type="ECO:0000256" key="1">
    <source>
        <dbReference type="SAM" id="SignalP"/>
    </source>
</evidence>
<reference evidence="2" key="1">
    <citation type="submission" date="2019-10" db="EMBL/GenBank/DDBJ databases">
        <title>Short sand fly seasons in Tbilisi, Georgia, hinder development of host immunity to saliva of the visceral leishmaniasis vector Phlebotomus kandelakii.</title>
        <authorList>
            <person name="Oliveira F."/>
            <person name="Giorgobiani E."/>
            <person name="Guimaraes-Costa A.B."/>
            <person name="Abdeladhim M."/>
            <person name="Oristian J."/>
            <person name="Tskhvaradze L."/>
            <person name="Tsertsvadze N."/>
            <person name="Zakalashvili M."/>
            <person name="Valenzuela J.G."/>
            <person name="Kamhawi S."/>
        </authorList>
    </citation>
    <scope>NUCLEOTIDE SEQUENCE</scope>
    <source>
        <strain evidence="2">Wild-capture in Tbilisi</strain>
        <tissue evidence="2">Salivary glands</tissue>
    </source>
</reference>
<dbReference type="InterPro" id="IPR036682">
    <property type="entry name" value="OS_D_A10/PebIII_sf"/>
</dbReference>
<dbReference type="GO" id="GO:0016301">
    <property type="term" value="F:kinase activity"/>
    <property type="evidence" value="ECO:0007669"/>
    <property type="project" value="UniProtKB-KW"/>
</dbReference>
<feature type="signal peptide" evidence="1">
    <location>
        <begin position="1"/>
        <end position="16"/>
    </location>
</feature>
<feature type="chain" id="PRO_5025397594" evidence="1">
    <location>
        <begin position="17"/>
        <end position="127"/>
    </location>
</feature>
<keyword evidence="2" id="KW-0808">Transferase</keyword>
<dbReference type="SUPFAM" id="SSF100910">
    <property type="entry name" value="Chemosensory protein Csp2"/>
    <property type="match status" value="1"/>
</dbReference>
<dbReference type="PANTHER" id="PTHR11257">
    <property type="entry name" value="CHEMOSENSORY PROTEIN-RELATED"/>
    <property type="match status" value="1"/>
</dbReference>